<evidence type="ECO:0000256" key="2">
    <source>
        <dbReference type="SAM" id="SignalP"/>
    </source>
</evidence>
<dbReference type="Proteomes" id="UP000094426">
    <property type="component" value="Unassembled WGS sequence"/>
</dbReference>
<reference evidence="4" key="1">
    <citation type="submission" date="2015-11" db="EMBL/GenBank/DDBJ databases">
        <authorList>
            <person name="Wang J."/>
            <person name="Wang L."/>
            <person name="Wang F."/>
            <person name="Cao G."/>
        </authorList>
    </citation>
    <scope>NUCLEOTIDE SEQUENCE [LARGE SCALE GENOMIC DNA]</scope>
    <source>
        <strain evidence="4">gdw1</strain>
    </source>
</reference>
<name>A0A1E2SIJ7_LEIXY</name>
<proteinExistence type="predicted"/>
<gene>
    <name evidence="3" type="ORF">ATY41_04690</name>
</gene>
<organism evidence="3 4">
    <name type="scientific">Leifsonia xyli subsp. xyli</name>
    <dbReference type="NCBI Taxonomy" id="59736"/>
    <lineage>
        <taxon>Bacteria</taxon>
        <taxon>Bacillati</taxon>
        <taxon>Actinomycetota</taxon>
        <taxon>Actinomycetes</taxon>
        <taxon>Micrococcales</taxon>
        <taxon>Microbacteriaceae</taxon>
        <taxon>Leifsonia</taxon>
    </lineage>
</organism>
<accession>A0A1E2SIJ7</accession>
<protein>
    <submittedName>
        <fullName evidence="3">Uncharacterized protein</fullName>
    </submittedName>
</protein>
<feature type="signal peptide" evidence="2">
    <location>
        <begin position="1"/>
        <end position="42"/>
    </location>
</feature>
<dbReference type="AlphaFoldDB" id="A0A1E2SIJ7"/>
<feature type="region of interest" description="Disordered" evidence="1">
    <location>
        <begin position="52"/>
        <end position="84"/>
    </location>
</feature>
<evidence type="ECO:0000313" key="4">
    <source>
        <dbReference type="Proteomes" id="UP000094426"/>
    </source>
</evidence>
<comment type="caution">
    <text evidence="3">The sequence shown here is derived from an EMBL/GenBank/DDBJ whole genome shotgun (WGS) entry which is preliminary data.</text>
</comment>
<keyword evidence="2" id="KW-0732">Signal</keyword>
<sequence>MKTIDLSRMALFPRKKSLAWLVPAACAVALVAVVGSASSASAAAHTVAGGGHSSVLASQDTARGDNGNGPLGNDSTPTPTQIISAVRGPDGITIAGWAPPGARLKTTNDPDYGWFDPEGGITYARADGSFTLVTKRTVNGQAAVKSYDPNTGEAISDSNDIPVTAP</sequence>
<evidence type="ECO:0000313" key="3">
    <source>
        <dbReference type="EMBL" id="ODA89577.1"/>
    </source>
</evidence>
<evidence type="ECO:0000256" key="1">
    <source>
        <dbReference type="SAM" id="MobiDB-lite"/>
    </source>
</evidence>
<feature type="compositionally biased region" description="Polar residues" evidence="1">
    <location>
        <begin position="73"/>
        <end position="83"/>
    </location>
</feature>
<dbReference type="RefSeq" id="WP_011186843.1">
    <property type="nucleotide sequence ID" value="NZ_LNZG01000045.1"/>
</dbReference>
<dbReference type="EMBL" id="LNZG01000045">
    <property type="protein sequence ID" value="ODA89577.1"/>
    <property type="molecule type" value="Genomic_DNA"/>
</dbReference>
<dbReference type="OrthoDB" id="3177623at2"/>
<feature type="chain" id="PRO_5009116706" evidence="2">
    <location>
        <begin position="43"/>
        <end position="166"/>
    </location>
</feature>